<dbReference type="AlphaFoldDB" id="A0A136IZH9"/>
<evidence type="ECO:0000313" key="2">
    <source>
        <dbReference type="EMBL" id="KXJ90361.1"/>
    </source>
</evidence>
<dbReference type="STRING" id="196109.A0A136IZH9"/>
<feature type="chain" id="PRO_5007293318" evidence="1">
    <location>
        <begin position="19"/>
        <end position="109"/>
    </location>
</feature>
<keyword evidence="3" id="KW-1185">Reference proteome</keyword>
<gene>
    <name evidence="2" type="ORF">Micbo1qcDRAFT_226264</name>
</gene>
<proteinExistence type="predicted"/>
<accession>A0A136IZH9</accession>
<evidence type="ECO:0000256" key="1">
    <source>
        <dbReference type="SAM" id="SignalP"/>
    </source>
</evidence>
<keyword evidence="1" id="KW-0732">Signal</keyword>
<feature type="signal peptide" evidence="1">
    <location>
        <begin position="1"/>
        <end position="18"/>
    </location>
</feature>
<dbReference type="InParanoid" id="A0A136IZH9"/>
<dbReference type="Proteomes" id="UP000070501">
    <property type="component" value="Unassembled WGS sequence"/>
</dbReference>
<protein>
    <submittedName>
        <fullName evidence="2">Uncharacterized protein</fullName>
    </submittedName>
</protein>
<dbReference type="OrthoDB" id="2251794at2759"/>
<dbReference type="EMBL" id="KQ964252">
    <property type="protein sequence ID" value="KXJ90361.1"/>
    <property type="molecule type" value="Genomic_DNA"/>
</dbReference>
<reference evidence="3" key="1">
    <citation type="submission" date="2016-02" db="EMBL/GenBank/DDBJ databases">
        <title>Draft genome sequence of Microdochium bolleyi, a fungal endophyte of beachgrass.</title>
        <authorList>
            <consortium name="DOE Joint Genome Institute"/>
            <person name="David A.S."/>
            <person name="May G."/>
            <person name="Haridas S."/>
            <person name="Lim J."/>
            <person name="Wang M."/>
            <person name="Labutti K."/>
            <person name="Lipzen A."/>
            <person name="Barry K."/>
            <person name="Grigoriev I.V."/>
        </authorList>
    </citation>
    <scope>NUCLEOTIDE SEQUENCE [LARGE SCALE GENOMIC DNA]</scope>
    <source>
        <strain evidence="3">J235TASD1</strain>
    </source>
</reference>
<sequence>MRTLLFSAVLLLASPARAALNGRCTGDVGNPHKLFGICVATSTCKKYKGTTVNDGCPNDGDDIKCCWISSCYDGRSSHCQWTSQKCEGGVFVPDQCPGNSNYKCCDYLE</sequence>
<evidence type="ECO:0000313" key="3">
    <source>
        <dbReference type="Proteomes" id="UP000070501"/>
    </source>
</evidence>
<name>A0A136IZH9_9PEZI</name>
<organism evidence="2 3">
    <name type="scientific">Microdochium bolleyi</name>
    <dbReference type="NCBI Taxonomy" id="196109"/>
    <lineage>
        <taxon>Eukaryota</taxon>
        <taxon>Fungi</taxon>
        <taxon>Dikarya</taxon>
        <taxon>Ascomycota</taxon>
        <taxon>Pezizomycotina</taxon>
        <taxon>Sordariomycetes</taxon>
        <taxon>Xylariomycetidae</taxon>
        <taxon>Xylariales</taxon>
        <taxon>Microdochiaceae</taxon>
        <taxon>Microdochium</taxon>
    </lineage>
</organism>